<reference evidence="2" key="1">
    <citation type="journal article" date="2022" name="Mol. Ecol. Resour.">
        <title>The genomes of chicory, endive, great burdock and yacon provide insights into Asteraceae palaeo-polyploidization history and plant inulin production.</title>
        <authorList>
            <person name="Fan W."/>
            <person name="Wang S."/>
            <person name="Wang H."/>
            <person name="Wang A."/>
            <person name="Jiang F."/>
            <person name="Liu H."/>
            <person name="Zhao H."/>
            <person name="Xu D."/>
            <person name="Zhang Y."/>
        </authorList>
    </citation>
    <scope>NUCLEOTIDE SEQUENCE [LARGE SCALE GENOMIC DNA]</scope>
    <source>
        <strain evidence="2">cv. Yunnan</strain>
    </source>
</reference>
<proteinExistence type="predicted"/>
<reference evidence="1 2" key="2">
    <citation type="journal article" date="2022" name="Mol. Ecol. Resour.">
        <title>The genomes of chicory, endive, great burdock and yacon provide insights into Asteraceae paleo-polyploidization history and plant inulin production.</title>
        <authorList>
            <person name="Fan W."/>
            <person name="Wang S."/>
            <person name="Wang H."/>
            <person name="Wang A."/>
            <person name="Jiang F."/>
            <person name="Liu H."/>
            <person name="Zhao H."/>
            <person name="Xu D."/>
            <person name="Zhang Y."/>
        </authorList>
    </citation>
    <scope>NUCLEOTIDE SEQUENCE [LARGE SCALE GENOMIC DNA]</scope>
    <source>
        <strain evidence="2">cv. Yunnan</strain>
        <tissue evidence="1">Leaves</tissue>
    </source>
</reference>
<evidence type="ECO:0000313" key="1">
    <source>
        <dbReference type="EMBL" id="KAI3741143.1"/>
    </source>
</evidence>
<gene>
    <name evidence="1" type="ORF">L1987_58810</name>
</gene>
<name>A0ACB9D3E6_9ASTR</name>
<keyword evidence="2" id="KW-1185">Reference proteome</keyword>
<dbReference type="EMBL" id="CM042037">
    <property type="protein sequence ID" value="KAI3741143.1"/>
    <property type="molecule type" value="Genomic_DNA"/>
</dbReference>
<protein>
    <submittedName>
        <fullName evidence="1">Uncharacterized protein</fullName>
    </submittedName>
</protein>
<comment type="caution">
    <text evidence="1">The sequence shown here is derived from an EMBL/GenBank/DDBJ whole genome shotgun (WGS) entry which is preliminary data.</text>
</comment>
<sequence>MPKPHDQKIPSFVDRGQAERGRSFKDALTNQGGLSGKHRGENDGTGQKVVKVTDETMAFASLQTKSLVGRASSLKALMDLQLFINDIGGSEIGVKFLGGLSVLLSFPNQEGEAVREEDGLEDGEFCASKEVSGNQSTGVEEDGCLPAVSECRPQCKMSGFGGGSDFVRPKKRQRKELEDDPFDLNILLGLGPAEKEVGCCEQQVEVGSEDAGGGSEGISPVLSFDLNKGVTSDIPGKGEDGTFGVEPVDGRAVLSTDAAAFPSALDKEVEATVEVGQLLGVSLNNFRLLVQDSIREEGNNVFQV</sequence>
<evidence type="ECO:0000313" key="2">
    <source>
        <dbReference type="Proteomes" id="UP001056120"/>
    </source>
</evidence>
<dbReference type="Proteomes" id="UP001056120">
    <property type="component" value="Linkage Group LG20"/>
</dbReference>
<organism evidence="1 2">
    <name type="scientific">Smallanthus sonchifolius</name>
    <dbReference type="NCBI Taxonomy" id="185202"/>
    <lineage>
        <taxon>Eukaryota</taxon>
        <taxon>Viridiplantae</taxon>
        <taxon>Streptophyta</taxon>
        <taxon>Embryophyta</taxon>
        <taxon>Tracheophyta</taxon>
        <taxon>Spermatophyta</taxon>
        <taxon>Magnoliopsida</taxon>
        <taxon>eudicotyledons</taxon>
        <taxon>Gunneridae</taxon>
        <taxon>Pentapetalae</taxon>
        <taxon>asterids</taxon>
        <taxon>campanulids</taxon>
        <taxon>Asterales</taxon>
        <taxon>Asteraceae</taxon>
        <taxon>Asteroideae</taxon>
        <taxon>Heliantheae alliance</taxon>
        <taxon>Millerieae</taxon>
        <taxon>Smallanthus</taxon>
    </lineage>
</organism>
<accession>A0ACB9D3E6</accession>